<dbReference type="PANTHER" id="PTHR43428">
    <property type="entry name" value="ARSENATE REDUCTASE"/>
    <property type="match status" value="1"/>
</dbReference>
<dbReference type="SMART" id="SM00226">
    <property type="entry name" value="LMWPc"/>
    <property type="match status" value="1"/>
</dbReference>
<sequence>MLIYNVQSSGIGLENFVTEHGKYKVLFLCTHNSARSILAEAALNDLAGDRFVGYSAGSYPGTAPNPFALDLLRSQNISTDGLRSKSWDEFADDGAPQIDFIFTVCDDAAGEVCPIWPGHPAVAHWGVADPSMVQGTDDEKRRAFLQAYVQMRKRIELFTSLPLEKLDCLAVQHEMQKIGTSLREKGE</sequence>
<dbReference type="GO" id="GO:0046685">
    <property type="term" value="P:response to arsenic-containing substance"/>
    <property type="evidence" value="ECO:0007669"/>
    <property type="project" value="UniProtKB-KW"/>
</dbReference>
<protein>
    <submittedName>
        <fullName evidence="3">Arsenate reductase ArsC</fullName>
    </submittedName>
</protein>
<name>A0A7T4T867_9BURK</name>
<feature type="domain" description="Phosphotyrosine protein phosphatase I" evidence="2">
    <location>
        <begin position="23"/>
        <end position="161"/>
    </location>
</feature>
<keyword evidence="4" id="KW-1185">Reference proteome</keyword>
<evidence type="ECO:0000313" key="3">
    <source>
        <dbReference type="EMBL" id="QQC63138.1"/>
    </source>
</evidence>
<gene>
    <name evidence="3" type="ORF">I6I06_12565</name>
</gene>
<keyword evidence="1" id="KW-0059">Arsenical resistance</keyword>
<dbReference type="InterPro" id="IPR036196">
    <property type="entry name" value="Ptyr_pPase_sf"/>
</dbReference>
<dbReference type="AlphaFoldDB" id="A0A7T4T867"/>
<dbReference type="InterPro" id="IPR023485">
    <property type="entry name" value="Ptyr_pPase"/>
</dbReference>
<evidence type="ECO:0000259" key="2">
    <source>
        <dbReference type="SMART" id="SM00226"/>
    </source>
</evidence>
<organism evidence="3 4">
    <name type="scientific">Paraburkholderia ginsengisoli</name>
    <dbReference type="NCBI Taxonomy" id="311231"/>
    <lineage>
        <taxon>Bacteria</taxon>
        <taxon>Pseudomonadati</taxon>
        <taxon>Pseudomonadota</taxon>
        <taxon>Betaproteobacteria</taxon>
        <taxon>Burkholderiales</taxon>
        <taxon>Burkholderiaceae</taxon>
        <taxon>Paraburkholderia</taxon>
    </lineage>
</organism>
<dbReference type="PANTHER" id="PTHR43428:SF1">
    <property type="entry name" value="ARSENATE REDUCTASE"/>
    <property type="match status" value="1"/>
</dbReference>
<dbReference type="Proteomes" id="UP000595610">
    <property type="component" value="Chromosome 1"/>
</dbReference>
<accession>A0A7T4T867</accession>
<dbReference type="CDD" id="cd16345">
    <property type="entry name" value="LMWP_ArsC"/>
    <property type="match status" value="1"/>
</dbReference>
<dbReference type="EMBL" id="CP066075">
    <property type="protein sequence ID" value="QQC63138.1"/>
    <property type="molecule type" value="Genomic_DNA"/>
</dbReference>
<reference evidence="3 4" key="1">
    <citation type="submission" date="2020-12" db="EMBL/GenBank/DDBJ databases">
        <title>FDA dAtabase for Regulatory Grade micrObial Sequences (FDA-ARGOS): Supporting development and validation of Infectious Disease Dx tests.</title>
        <authorList>
            <person name="Nelson B."/>
            <person name="Plummer A."/>
            <person name="Tallon L."/>
            <person name="Sadzewicz L."/>
            <person name="Zhao X."/>
            <person name="Boylan J."/>
            <person name="Ott S."/>
            <person name="Bowen H."/>
            <person name="Vavikolanu K."/>
            <person name="Mehta A."/>
            <person name="Aluvathingal J."/>
            <person name="Nadendla S."/>
            <person name="Myers T."/>
            <person name="Yan Y."/>
            <person name="Sichtig H."/>
        </authorList>
    </citation>
    <scope>NUCLEOTIDE SEQUENCE [LARGE SCALE GENOMIC DNA]</scope>
    <source>
        <strain evidence="3 4">FDAARGOS_1049</strain>
    </source>
</reference>
<dbReference type="SUPFAM" id="SSF52788">
    <property type="entry name" value="Phosphotyrosine protein phosphatases I"/>
    <property type="match status" value="1"/>
</dbReference>
<proteinExistence type="predicted"/>
<dbReference type="Pfam" id="PF01451">
    <property type="entry name" value="LMWPc"/>
    <property type="match status" value="1"/>
</dbReference>
<dbReference type="KEGG" id="pgis:I6I06_12565"/>
<evidence type="ECO:0000256" key="1">
    <source>
        <dbReference type="ARBA" id="ARBA00022849"/>
    </source>
</evidence>
<dbReference type="Gene3D" id="3.40.50.2300">
    <property type="match status" value="1"/>
</dbReference>
<evidence type="ECO:0000313" key="4">
    <source>
        <dbReference type="Proteomes" id="UP000595610"/>
    </source>
</evidence>